<protein>
    <submittedName>
        <fullName evidence="2">Uncharacterized protein</fullName>
    </submittedName>
</protein>
<feature type="region of interest" description="Disordered" evidence="1">
    <location>
        <begin position="43"/>
        <end position="124"/>
    </location>
</feature>
<comment type="caution">
    <text evidence="2">The sequence shown here is derived from an EMBL/GenBank/DDBJ whole genome shotgun (WGS) entry which is preliminary data.</text>
</comment>
<dbReference type="EMBL" id="JBJKFK010002626">
    <property type="protein sequence ID" value="KAL3310827.1"/>
    <property type="molecule type" value="Genomic_DNA"/>
</dbReference>
<organism evidence="2 3">
    <name type="scientific">Cichlidogyrus casuarinus</name>
    <dbReference type="NCBI Taxonomy" id="1844966"/>
    <lineage>
        <taxon>Eukaryota</taxon>
        <taxon>Metazoa</taxon>
        <taxon>Spiralia</taxon>
        <taxon>Lophotrochozoa</taxon>
        <taxon>Platyhelminthes</taxon>
        <taxon>Monogenea</taxon>
        <taxon>Monopisthocotylea</taxon>
        <taxon>Dactylogyridea</taxon>
        <taxon>Ancyrocephalidae</taxon>
        <taxon>Cichlidogyrus</taxon>
    </lineage>
</organism>
<proteinExistence type="predicted"/>
<feature type="compositionally biased region" description="Polar residues" evidence="1">
    <location>
        <begin position="48"/>
        <end position="61"/>
    </location>
</feature>
<feature type="compositionally biased region" description="Polar residues" evidence="1">
    <location>
        <begin position="91"/>
        <end position="103"/>
    </location>
</feature>
<keyword evidence="3" id="KW-1185">Reference proteome</keyword>
<sequence>MKYKVNHYLYRLYEQLINVEAASTCNLSKGILHDLSKAKIYQKRQQRRNASASLNQLQDASRASGGPSSPGHFKKFLRDRYLLSNPPPGSLRSTPQHQTSSCLSREPAQRIAGTEDSRFSKFLK</sequence>
<evidence type="ECO:0000313" key="3">
    <source>
        <dbReference type="Proteomes" id="UP001626550"/>
    </source>
</evidence>
<dbReference type="Proteomes" id="UP001626550">
    <property type="component" value="Unassembled WGS sequence"/>
</dbReference>
<name>A0ABD2PVQ2_9PLAT</name>
<gene>
    <name evidence="2" type="ORF">Ciccas_010601</name>
</gene>
<evidence type="ECO:0000256" key="1">
    <source>
        <dbReference type="SAM" id="MobiDB-lite"/>
    </source>
</evidence>
<feature type="compositionally biased region" description="Basic and acidic residues" evidence="1">
    <location>
        <begin position="113"/>
        <end position="124"/>
    </location>
</feature>
<evidence type="ECO:0000313" key="2">
    <source>
        <dbReference type="EMBL" id="KAL3310827.1"/>
    </source>
</evidence>
<dbReference type="AlphaFoldDB" id="A0ABD2PVQ2"/>
<accession>A0ABD2PVQ2</accession>
<reference evidence="2 3" key="1">
    <citation type="submission" date="2024-11" db="EMBL/GenBank/DDBJ databases">
        <title>Adaptive evolution of stress response genes in parasites aligns with host niche diversity.</title>
        <authorList>
            <person name="Hahn C."/>
            <person name="Resl P."/>
        </authorList>
    </citation>
    <scope>NUCLEOTIDE SEQUENCE [LARGE SCALE GENOMIC DNA]</scope>
    <source>
        <strain evidence="2">EGGRZ-B1_66</strain>
        <tissue evidence="2">Body</tissue>
    </source>
</reference>